<name>A0A0C3L1Z1_9AGAM</name>
<dbReference type="HOGENOM" id="CLU_039434_2_0_1"/>
<keyword evidence="4" id="KW-1185">Reference proteome</keyword>
<dbReference type="PANTHER" id="PTHR31681">
    <property type="entry name" value="C2H2-LIKE ZINC FINGER PROTEIN"/>
    <property type="match status" value="1"/>
</dbReference>
<evidence type="ECO:0000313" key="4">
    <source>
        <dbReference type="Proteomes" id="UP000054248"/>
    </source>
</evidence>
<dbReference type="Gene3D" id="3.90.228.10">
    <property type="match status" value="1"/>
</dbReference>
<evidence type="ECO:0000259" key="2">
    <source>
        <dbReference type="Pfam" id="PF00644"/>
    </source>
</evidence>
<dbReference type="Proteomes" id="UP000054248">
    <property type="component" value="Unassembled WGS sequence"/>
</dbReference>
<reference evidence="3 4" key="1">
    <citation type="submission" date="2014-04" db="EMBL/GenBank/DDBJ databases">
        <authorList>
            <consortium name="DOE Joint Genome Institute"/>
            <person name="Kuo A."/>
            <person name="Girlanda M."/>
            <person name="Perotto S."/>
            <person name="Kohler A."/>
            <person name="Nagy L.G."/>
            <person name="Floudas D."/>
            <person name="Copeland A."/>
            <person name="Barry K.W."/>
            <person name="Cichocki N."/>
            <person name="Veneault-Fourrey C."/>
            <person name="LaButti K."/>
            <person name="Lindquist E.A."/>
            <person name="Lipzen A."/>
            <person name="Lundell T."/>
            <person name="Morin E."/>
            <person name="Murat C."/>
            <person name="Sun H."/>
            <person name="Tunlid A."/>
            <person name="Henrissat B."/>
            <person name="Grigoriev I.V."/>
            <person name="Hibbett D.S."/>
            <person name="Martin F."/>
            <person name="Nordberg H.P."/>
            <person name="Cantor M.N."/>
            <person name="Hua S.X."/>
        </authorList>
    </citation>
    <scope>NUCLEOTIDE SEQUENCE [LARGE SCALE GENOMIC DNA]</scope>
    <source>
        <strain evidence="3 4">MUT 4182</strain>
    </source>
</reference>
<evidence type="ECO:0000313" key="3">
    <source>
        <dbReference type="EMBL" id="KIO27758.1"/>
    </source>
</evidence>
<feature type="region of interest" description="Disordered" evidence="1">
    <location>
        <begin position="1"/>
        <end position="20"/>
    </location>
</feature>
<feature type="domain" description="PARP catalytic" evidence="2">
    <location>
        <begin position="78"/>
        <end position="164"/>
    </location>
</feature>
<accession>A0A0C3L1Z1</accession>
<sequence>MLTPRVSRASLQSRKGARPASYTPAIEKRVFHGTRRACLLGNNPLKPVLCFSGDCALCIILRESLKAERAGSAPERNWLRFGAGIYTTSVSSKADDYCKNPDGSGSSLRALVVCNVVLGNSFYITQTNEKLKGPPTGYDSVFGEVGDDLNYDEQVVYRNDAILPTFLIVYQP</sequence>
<organism evidence="3 4">
    <name type="scientific">Tulasnella calospora MUT 4182</name>
    <dbReference type="NCBI Taxonomy" id="1051891"/>
    <lineage>
        <taxon>Eukaryota</taxon>
        <taxon>Fungi</taxon>
        <taxon>Dikarya</taxon>
        <taxon>Basidiomycota</taxon>
        <taxon>Agaricomycotina</taxon>
        <taxon>Agaricomycetes</taxon>
        <taxon>Cantharellales</taxon>
        <taxon>Tulasnellaceae</taxon>
        <taxon>Tulasnella</taxon>
    </lineage>
</organism>
<dbReference type="GO" id="GO:0003950">
    <property type="term" value="F:NAD+ poly-ADP-ribosyltransferase activity"/>
    <property type="evidence" value="ECO:0007669"/>
    <property type="project" value="InterPro"/>
</dbReference>
<proteinExistence type="predicted"/>
<dbReference type="Pfam" id="PF00644">
    <property type="entry name" value="PARP"/>
    <property type="match status" value="1"/>
</dbReference>
<dbReference type="AlphaFoldDB" id="A0A0C3L1Z1"/>
<dbReference type="PANTHER" id="PTHR31681:SF3">
    <property type="entry name" value="OS04G0690100 PROTEIN"/>
    <property type="match status" value="1"/>
</dbReference>
<gene>
    <name evidence="3" type="ORF">M407DRAFT_243287</name>
</gene>
<evidence type="ECO:0000256" key="1">
    <source>
        <dbReference type="SAM" id="MobiDB-lite"/>
    </source>
</evidence>
<dbReference type="OrthoDB" id="9514740at2759"/>
<dbReference type="EMBL" id="KN823004">
    <property type="protein sequence ID" value="KIO27758.1"/>
    <property type="molecule type" value="Genomic_DNA"/>
</dbReference>
<protein>
    <recommendedName>
        <fullName evidence="2">PARP catalytic domain-containing protein</fullName>
    </recommendedName>
</protein>
<dbReference type="SUPFAM" id="SSF56399">
    <property type="entry name" value="ADP-ribosylation"/>
    <property type="match status" value="1"/>
</dbReference>
<dbReference type="InterPro" id="IPR012317">
    <property type="entry name" value="Poly(ADP-ribose)pol_cat_dom"/>
</dbReference>
<reference evidence="4" key="2">
    <citation type="submission" date="2015-01" db="EMBL/GenBank/DDBJ databases">
        <title>Evolutionary Origins and Diversification of the Mycorrhizal Mutualists.</title>
        <authorList>
            <consortium name="DOE Joint Genome Institute"/>
            <consortium name="Mycorrhizal Genomics Consortium"/>
            <person name="Kohler A."/>
            <person name="Kuo A."/>
            <person name="Nagy L.G."/>
            <person name="Floudas D."/>
            <person name="Copeland A."/>
            <person name="Barry K.W."/>
            <person name="Cichocki N."/>
            <person name="Veneault-Fourrey C."/>
            <person name="LaButti K."/>
            <person name="Lindquist E.A."/>
            <person name="Lipzen A."/>
            <person name="Lundell T."/>
            <person name="Morin E."/>
            <person name="Murat C."/>
            <person name="Riley R."/>
            <person name="Ohm R."/>
            <person name="Sun H."/>
            <person name="Tunlid A."/>
            <person name="Henrissat B."/>
            <person name="Grigoriev I.V."/>
            <person name="Hibbett D.S."/>
            <person name="Martin F."/>
        </authorList>
    </citation>
    <scope>NUCLEOTIDE SEQUENCE [LARGE SCALE GENOMIC DNA]</scope>
    <source>
        <strain evidence="4">MUT 4182</strain>
    </source>
</reference>